<dbReference type="Pfam" id="PF04809">
    <property type="entry name" value="HupH_C"/>
    <property type="match status" value="2"/>
</dbReference>
<feature type="domain" description="HupH hydrogenase expression protein C-terminal" evidence="2">
    <location>
        <begin position="54"/>
        <end position="157"/>
    </location>
</feature>
<gene>
    <name evidence="3" type="ORF">AACH11_09280</name>
</gene>
<evidence type="ECO:0000256" key="1">
    <source>
        <dbReference type="ARBA" id="ARBA00010832"/>
    </source>
</evidence>
<organism evidence="3 4">
    <name type="scientific">Pseudaquabacterium rugosum</name>
    <dbReference type="NCBI Taxonomy" id="2984194"/>
    <lineage>
        <taxon>Bacteria</taxon>
        <taxon>Pseudomonadati</taxon>
        <taxon>Pseudomonadota</taxon>
        <taxon>Betaproteobacteria</taxon>
        <taxon>Burkholderiales</taxon>
        <taxon>Sphaerotilaceae</taxon>
        <taxon>Pseudaquabacterium</taxon>
    </lineage>
</organism>
<comment type="caution">
    <text evidence="3">The sequence shown here is derived from an EMBL/GenBank/DDBJ whole genome shotgun (WGS) entry which is preliminary data.</text>
</comment>
<name>A0ABU9B8Q2_9BURK</name>
<dbReference type="InterPro" id="IPR038527">
    <property type="entry name" value="HupH_C_sf"/>
</dbReference>
<sequence length="291" mass="31069">MIPLKPFPIPVVAAGPGSQTEDEQLDYLSLPQGMDTYRAPLLPEPEELHGHDGAVAALHAVRAALARVVAGEPAAPVALDGLAAADLALIHQVLGEGEVSAQVLPREDHGQAQAQIQESVFAGIWRVIEVLADGRVRDRIEVGAAPEVLGRAAREDAGRPRPDLLAAPAGVMNALPVLTELEDHRQQWRAGQPAQVVNLSLLPLTPIDIGFLDHVLGTGRVLILSRGYGNCRITNAEVAHTWRVVYYNSQDTVILNSVEVCALPEVALAAAEDLADTLERFDEVLAWVAQG</sequence>
<reference evidence="3 4" key="1">
    <citation type="submission" date="2024-04" db="EMBL/GenBank/DDBJ databases">
        <title>Novel species of the genus Ideonella isolated from streams.</title>
        <authorList>
            <person name="Lu H."/>
        </authorList>
    </citation>
    <scope>NUCLEOTIDE SEQUENCE [LARGE SCALE GENOMIC DNA]</scope>
    <source>
        <strain evidence="3 4">BYS139W</strain>
    </source>
</reference>
<evidence type="ECO:0000313" key="3">
    <source>
        <dbReference type="EMBL" id="MEK8026149.1"/>
    </source>
</evidence>
<proteinExistence type="inferred from homology"/>
<dbReference type="InterPro" id="IPR006894">
    <property type="entry name" value="HupH_Hydgase_express_prot_C"/>
</dbReference>
<evidence type="ECO:0000313" key="4">
    <source>
        <dbReference type="Proteomes" id="UP001368500"/>
    </source>
</evidence>
<feature type="domain" description="HupH hydrogenase expression protein C-terminal" evidence="2">
    <location>
        <begin position="171"/>
        <end position="288"/>
    </location>
</feature>
<evidence type="ECO:0000259" key="2">
    <source>
        <dbReference type="Pfam" id="PF04809"/>
    </source>
</evidence>
<dbReference type="Proteomes" id="UP001368500">
    <property type="component" value="Unassembled WGS sequence"/>
</dbReference>
<dbReference type="EMBL" id="JBBUTF010000007">
    <property type="protein sequence ID" value="MEK8026149.1"/>
    <property type="molecule type" value="Genomic_DNA"/>
</dbReference>
<dbReference type="RefSeq" id="WP_341373932.1">
    <property type="nucleotide sequence ID" value="NZ_JBBUTF010000007.1"/>
</dbReference>
<comment type="similarity">
    <text evidence="1">Belongs to the HupH/HyaF family.</text>
</comment>
<keyword evidence="4" id="KW-1185">Reference proteome</keyword>
<dbReference type="Gene3D" id="3.30.1370.140">
    <property type="entry name" value="HupH hydrogenase expression protein, C-terminal domain"/>
    <property type="match status" value="2"/>
</dbReference>
<protein>
    <submittedName>
        <fullName evidence="3">Hydrogenase expression/formation C-terminal domain-containing protein</fullName>
    </submittedName>
</protein>
<accession>A0ABU9B8Q2</accession>